<feature type="compositionally biased region" description="Basic and acidic residues" evidence="5">
    <location>
        <begin position="267"/>
        <end position="278"/>
    </location>
</feature>
<organism evidence="7 8">
    <name type="scientific">Elysia marginata</name>
    <dbReference type="NCBI Taxonomy" id="1093978"/>
    <lineage>
        <taxon>Eukaryota</taxon>
        <taxon>Metazoa</taxon>
        <taxon>Spiralia</taxon>
        <taxon>Lophotrochozoa</taxon>
        <taxon>Mollusca</taxon>
        <taxon>Gastropoda</taxon>
        <taxon>Heterobranchia</taxon>
        <taxon>Euthyneura</taxon>
        <taxon>Panpulmonata</taxon>
        <taxon>Sacoglossa</taxon>
        <taxon>Placobranchoidea</taxon>
        <taxon>Plakobranchidae</taxon>
        <taxon>Elysia</taxon>
    </lineage>
</organism>
<dbReference type="GO" id="GO:0004930">
    <property type="term" value="F:G protein-coupled receptor activity"/>
    <property type="evidence" value="ECO:0007669"/>
    <property type="project" value="UniProtKB-KW"/>
</dbReference>
<evidence type="ECO:0008006" key="9">
    <source>
        <dbReference type="Google" id="ProtNLM"/>
    </source>
</evidence>
<keyword evidence="4" id="KW-0807">Transducer</keyword>
<keyword evidence="2" id="KW-0297">G-protein coupled receptor</keyword>
<accession>A0AAV4EZN8</accession>
<evidence type="ECO:0000256" key="4">
    <source>
        <dbReference type="ARBA" id="ARBA00023224"/>
    </source>
</evidence>
<dbReference type="GO" id="GO:0005886">
    <property type="term" value="C:plasma membrane"/>
    <property type="evidence" value="ECO:0007669"/>
    <property type="project" value="TreeGrafter"/>
</dbReference>
<keyword evidence="6" id="KW-0472">Membrane</keyword>
<feature type="compositionally biased region" description="Basic and acidic residues" evidence="5">
    <location>
        <begin position="245"/>
        <end position="254"/>
    </location>
</feature>
<comment type="caution">
    <text evidence="7">The sequence shown here is derived from an EMBL/GenBank/DDBJ whole genome shotgun (WGS) entry which is preliminary data.</text>
</comment>
<feature type="region of interest" description="Disordered" evidence="5">
    <location>
        <begin position="226"/>
        <end position="279"/>
    </location>
</feature>
<dbReference type="Gene3D" id="1.20.1070.10">
    <property type="entry name" value="Rhodopsin 7-helix transmembrane proteins"/>
    <property type="match status" value="1"/>
</dbReference>
<evidence type="ECO:0000256" key="1">
    <source>
        <dbReference type="ARBA" id="ARBA00004141"/>
    </source>
</evidence>
<proteinExistence type="predicted"/>
<sequence>MLVPVWLYSDPKHHRSCIIFNSPRAYSAGPLVGALSLCIGVVCVSTVGLAKLALKHDRKREMRTNGGVSLDKTKNRMSKTGKNGVSYQVTHSFSNDQEVPCDMKSVVLVRNHITLAVVSSGQVPSQRLYGIESRYLGNRNTTSSVLQENSDGRPTLEPVLACPIRTRSNSEANRLPIEPIHAASHRTDNLLKTNKPKCLKPIESNLQPLSSTTTGIFVEETQRSVHINPNSSSGACSTNNGKPQTLREKGKPNTEQDADFTSKPNQPHKDTKKSSELRKVKRKTPFNKAQFKILKFVVMMFGCYLVCVFPTLVTLVFDQLFHAVSFSHTTQVGVTLCLFSNSGVNCVIMARMNKTFRKALMSSFPCLYLKLCCRR</sequence>
<evidence type="ECO:0000256" key="5">
    <source>
        <dbReference type="SAM" id="MobiDB-lite"/>
    </source>
</evidence>
<dbReference type="SUPFAM" id="SSF81321">
    <property type="entry name" value="Family A G protein-coupled receptor-like"/>
    <property type="match status" value="1"/>
</dbReference>
<keyword evidence="8" id="KW-1185">Reference proteome</keyword>
<evidence type="ECO:0000313" key="8">
    <source>
        <dbReference type="Proteomes" id="UP000762676"/>
    </source>
</evidence>
<comment type="subcellular location">
    <subcellularLocation>
        <location evidence="1">Membrane</location>
        <topology evidence="1">Multi-pass membrane protein</topology>
    </subcellularLocation>
</comment>
<evidence type="ECO:0000256" key="6">
    <source>
        <dbReference type="SAM" id="Phobius"/>
    </source>
</evidence>
<evidence type="ECO:0000313" key="7">
    <source>
        <dbReference type="EMBL" id="GFR66169.1"/>
    </source>
</evidence>
<feature type="transmembrane region" description="Helical" evidence="6">
    <location>
        <begin position="329"/>
        <end position="350"/>
    </location>
</feature>
<dbReference type="Proteomes" id="UP000762676">
    <property type="component" value="Unassembled WGS sequence"/>
</dbReference>
<feature type="transmembrane region" description="Helical" evidence="6">
    <location>
        <begin position="31"/>
        <end position="54"/>
    </location>
</feature>
<dbReference type="AlphaFoldDB" id="A0AAV4EZN8"/>
<keyword evidence="6" id="KW-0812">Transmembrane</keyword>
<dbReference type="PANTHER" id="PTHR24248:SF163">
    <property type="entry name" value="HISTAMINE H2 RECEPTOR-LIKE"/>
    <property type="match status" value="1"/>
</dbReference>
<gene>
    <name evidence="7" type="ORF">ElyMa_003676900</name>
</gene>
<dbReference type="EMBL" id="BMAT01007522">
    <property type="protein sequence ID" value="GFR66169.1"/>
    <property type="molecule type" value="Genomic_DNA"/>
</dbReference>
<reference evidence="7 8" key="1">
    <citation type="journal article" date="2021" name="Elife">
        <title>Chloroplast acquisition without the gene transfer in kleptoplastic sea slugs, Plakobranchus ocellatus.</title>
        <authorList>
            <person name="Maeda T."/>
            <person name="Takahashi S."/>
            <person name="Yoshida T."/>
            <person name="Shimamura S."/>
            <person name="Takaki Y."/>
            <person name="Nagai Y."/>
            <person name="Toyoda A."/>
            <person name="Suzuki Y."/>
            <person name="Arimoto A."/>
            <person name="Ishii H."/>
            <person name="Satoh N."/>
            <person name="Nishiyama T."/>
            <person name="Hasebe M."/>
            <person name="Maruyama T."/>
            <person name="Minagawa J."/>
            <person name="Obokata J."/>
            <person name="Shigenobu S."/>
        </authorList>
    </citation>
    <scope>NUCLEOTIDE SEQUENCE [LARGE SCALE GENOMIC DNA]</scope>
</reference>
<protein>
    <recommendedName>
        <fullName evidence="9">G-protein coupled receptors family 1 profile domain-containing protein</fullName>
    </recommendedName>
</protein>
<name>A0AAV4EZN8_9GAST</name>
<dbReference type="GO" id="GO:0071880">
    <property type="term" value="P:adenylate cyclase-activating adrenergic receptor signaling pathway"/>
    <property type="evidence" value="ECO:0007669"/>
    <property type="project" value="TreeGrafter"/>
</dbReference>
<feature type="transmembrane region" description="Helical" evidence="6">
    <location>
        <begin position="293"/>
        <end position="317"/>
    </location>
</feature>
<evidence type="ECO:0000256" key="2">
    <source>
        <dbReference type="ARBA" id="ARBA00023040"/>
    </source>
</evidence>
<feature type="compositionally biased region" description="Polar residues" evidence="5">
    <location>
        <begin position="226"/>
        <end position="243"/>
    </location>
</feature>
<keyword evidence="3" id="KW-0675">Receptor</keyword>
<dbReference type="PANTHER" id="PTHR24248">
    <property type="entry name" value="ADRENERGIC RECEPTOR-RELATED G-PROTEIN COUPLED RECEPTOR"/>
    <property type="match status" value="1"/>
</dbReference>
<dbReference type="GO" id="GO:0043410">
    <property type="term" value="P:positive regulation of MAPK cascade"/>
    <property type="evidence" value="ECO:0007669"/>
    <property type="project" value="TreeGrafter"/>
</dbReference>
<evidence type="ECO:0000256" key="3">
    <source>
        <dbReference type="ARBA" id="ARBA00023170"/>
    </source>
</evidence>
<keyword evidence="6" id="KW-1133">Transmembrane helix</keyword>